<keyword evidence="2" id="KW-1185">Reference proteome</keyword>
<reference evidence="1" key="2">
    <citation type="submission" date="2023-05" db="EMBL/GenBank/DDBJ databases">
        <authorList>
            <person name="Fouks B."/>
        </authorList>
    </citation>
    <scope>NUCLEOTIDE SEQUENCE</scope>
    <source>
        <strain evidence="1">Stay&amp;Tobe</strain>
        <tissue evidence="1">Testes</tissue>
    </source>
</reference>
<dbReference type="EMBL" id="JASPKZ010003842">
    <property type="protein sequence ID" value="KAJ9592305.1"/>
    <property type="molecule type" value="Genomic_DNA"/>
</dbReference>
<organism evidence="1 2">
    <name type="scientific">Diploptera punctata</name>
    <name type="common">Pacific beetle cockroach</name>
    <dbReference type="NCBI Taxonomy" id="6984"/>
    <lineage>
        <taxon>Eukaryota</taxon>
        <taxon>Metazoa</taxon>
        <taxon>Ecdysozoa</taxon>
        <taxon>Arthropoda</taxon>
        <taxon>Hexapoda</taxon>
        <taxon>Insecta</taxon>
        <taxon>Pterygota</taxon>
        <taxon>Neoptera</taxon>
        <taxon>Polyneoptera</taxon>
        <taxon>Dictyoptera</taxon>
        <taxon>Blattodea</taxon>
        <taxon>Blaberoidea</taxon>
        <taxon>Blaberidae</taxon>
        <taxon>Diplopterinae</taxon>
        <taxon>Diploptera</taxon>
    </lineage>
</organism>
<evidence type="ECO:0000313" key="2">
    <source>
        <dbReference type="Proteomes" id="UP001233999"/>
    </source>
</evidence>
<reference evidence="1" key="1">
    <citation type="journal article" date="2023" name="IScience">
        <title>Live-bearing cockroach genome reveals convergent evolutionary mechanisms linked to viviparity in insects and beyond.</title>
        <authorList>
            <person name="Fouks B."/>
            <person name="Harrison M.C."/>
            <person name="Mikhailova A.A."/>
            <person name="Marchal E."/>
            <person name="English S."/>
            <person name="Carruthers M."/>
            <person name="Jennings E.C."/>
            <person name="Chiamaka E.L."/>
            <person name="Frigard R.A."/>
            <person name="Pippel M."/>
            <person name="Attardo G.M."/>
            <person name="Benoit J.B."/>
            <person name="Bornberg-Bauer E."/>
            <person name="Tobe S.S."/>
        </authorList>
    </citation>
    <scope>NUCLEOTIDE SEQUENCE</scope>
    <source>
        <strain evidence="1">Stay&amp;Tobe</strain>
    </source>
</reference>
<name>A0AAD8A531_DIPPU</name>
<comment type="caution">
    <text evidence="1">The sequence shown here is derived from an EMBL/GenBank/DDBJ whole genome shotgun (WGS) entry which is preliminary data.</text>
</comment>
<evidence type="ECO:0000313" key="1">
    <source>
        <dbReference type="EMBL" id="KAJ9592305.1"/>
    </source>
</evidence>
<gene>
    <name evidence="1" type="ORF">L9F63_001201</name>
</gene>
<accession>A0AAD8A531</accession>
<feature type="non-terminal residue" evidence="1">
    <location>
        <position position="1"/>
    </location>
</feature>
<sequence length="82" mass="8965">EKLGPNDLICPIPSDSPLLCNIYVCYCLGESVLQLLVIFMRPNLHIQTQSGSAFSGLSPRDNNYVNICTSWSVCVGSSVLFI</sequence>
<dbReference type="AlphaFoldDB" id="A0AAD8A531"/>
<feature type="non-terminal residue" evidence="1">
    <location>
        <position position="82"/>
    </location>
</feature>
<dbReference type="Proteomes" id="UP001233999">
    <property type="component" value="Unassembled WGS sequence"/>
</dbReference>
<proteinExistence type="predicted"/>
<protein>
    <submittedName>
        <fullName evidence="1">Uncharacterized protein</fullName>
    </submittedName>
</protein>